<evidence type="ECO:0000313" key="2">
    <source>
        <dbReference type="EMBL" id="SBW79874.1"/>
    </source>
</evidence>
<dbReference type="Gene3D" id="1.10.10.10">
    <property type="entry name" value="Winged helix-like DNA-binding domain superfamily/Winged helix DNA-binding domain"/>
    <property type="match status" value="1"/>
</dbReference>
<protein>
    <recommendedName>
        <fullName evidence="1">FtsK gamma domain-containing protein</fullName>
    </recommendedName>
</protein>
<feature type="domain" description="FtsK gamma" evidence="1">
    <location>
        <begin position="177"/>
        <end position="242"/>
    </location>
</feature>
<dbReference type="PANTHER" id="PTHR22683:SF41">
    <property type="entry name" value="DNA TRANSLOCASE FTSK"/>
    <property type="match status" value="1"/>
</dbReference>
<dbReference type="SMART" id="SM00843">
    <property type="entry name" value="Ftsk_gamma"/>
    <property type="match status" value="1"/>
</dbReference>
<accession>A0A1D3JUY1</accession>
<dbReference type="InterPro" id="IPR018541">
    <property type="entry name" value="Ftsk_gamma"/>
</dbReference>
<dbReference type="AlphaFoldDB" id="A0A1D3JUY1"/>
<name>A0A1D3JUY1_PSEVE</name>
<dbReference type="Proteomes" id="UP000245431">
    <property type="component" value="Chromosome PVE_r1"/>
</dbReference>
<sequence>MKAEHNAIIERAKIGGYEPSMIAHELLVHDLVQAALFEFRNVRAPFHSLNEGQQQEVIDRVTEAAEKSVYNAISIINSRNVDTIPVTIVDAKFKAKAITVTAAIDAQDPNRHGLIDVAGRLCLLVLAPNDYAEGLDGIKAERDQPDLPLHVSDLTGSLFASGSASADELASYDDNVPEGEDPLYSDAVVFVIESRRPSISAVQRKFKIGYNRAARILEGMEQVGIVTAINSNGAREVLRPTLTTPTGPDEPDGESLLGTAEELAERTGDADNAGTDLDKEFGEFTYDDAKQLIVLKSNSKAFKGHWVQSRLAIDSDKTATLLLRLLDDKVVEIETEGESAFDHSFKVVATLEEVV</sequence>
<dbReference type="SUPFAM" id="SSF46785">
    <property type="entry name" value="Winged helix' DNA-binding domain"/>
    <property type="match status" value="1"/>
</dbReference>
<dbReference type="InterPro" id="IPR036388">
    <property type="entry name" value="WH-like_DNA-bd_sf"/>
</dbReference>
<dbReference type="EMBL" id="LT599583">
    <property type="protein sequence ID" value="SBW79874.1"/>
    <property type="molecule type" value="Genomic_DNA"/>
</dbReference>
<organism evidence="2 3">
    <name type="scientific">Pseudomonas veronii 1YdBTEX2</name>
    <dbReference type="NCBI Taxonomy" id="1295141"/>
    <lineage>
        <taxon>Bacteria</taxon>
        <taxon>Pseudomonadati</taxon>
        <taxon>Pseudomonadota</taxon>
        <taxon>Gammaproteobacteria</taxon>
        <taxon>Pseudomonadales</taxon>
        <taxon>Pseudomonadaceae</taxon>
        <taxon>Pseudomonas</taxon>
    </lineage>
</organism>
<dbReference type="Pfam" id="PF09397">
    <property type="entry name" value="FtsK_gamma"/>
    <property type="match status" value="1"/>
</dbReference>
<dbReference type="PANTHER" id="PTHR22683">
    <property type="entry name" value="SPORULATION PROTEIN RELATED"/>
    <property type="match status" value="1"/>
</dbReference>
<evidence type="ECO:0000313" key="3">
    <source>
        <dbReference type="Proteomes" id="UP000245431"/>
    </source>
</evidence>
<dbReference type="InterPro" id="IPR050206">
    <property type="entry name" value="FtsK/SpoIIIE/SftA"/>
</dbReference>
<gene>
    <name evidence="2" type="ORF">PVE_R1G1988</name>
</gene>
<evidence type="ECO:0000259" key="1">
    <source>
        <dbReference type="SMART" id="SM00843"/>
    </source>
</evidence>
<dbReference type="InterPro" id="IPR036390">
    <property type="entry name" value="WH_DNA-bd_sf"/>
</dbReference>
<reference evidence="3" key="1">
    <citation type="submission" date="2016-07" db="EMBL/GenBank/DDBJ databases">
        <authorList>
            <person name="Florea S."/>
            <person name="Webb J.S."/>
            <person name="Jaromczyk J."/>
            <person name="Schardl C.L."/>
        </authorList>
    </citation>
    <scope>NUCLEOTIDE SEQUENCE [LARGE SCALE GENOMIC DNA]</scope>
    <source>
        <strain evidence="3">1YdBTEX2</strain>
    </source>
</reference>
<proteinExistence type="predicted"/>